<protein>
    <submittedName>
        <fullName evidence="3">ATP-binding cassette domain-containing protein</fullName>
    </submittedName>
</protein>
<accession>A0ABU2S133</accession>
<dbReference type="GO" id="GO:0005524">
    <property type="term" value="F:ATP binding"/>
    <property type="evidence" value="ECO:0007669"/>
    <property type="project" value="UniProtKB-KW"/>
</dbReference>
<evidence type="ECO:0000259" key="2">
    <source>
        <dbReference type="Pfam" id="PF00005"/>
    </source>
</evidence>
<evidence type="ECO:0000256" key="1">
    <source>
        <dbReference type="SAM" id="MobiDB-lite"/>
    </source>
</evidence>
<proteinExistence type="predicted"/>
<sequence>MTGWLPGQLPRLGLKTPRADHRAALVEHHLGGAGPAGERDGVRDLQHVEPWWAPSGAGKSSLGRLLAGIDAPRAGRITVGNVPVAELGPSRLRRQVVLVTQENHVFVGTLRGNLSIVAPTPRTAGSVRYSPRSPRTGSTSCPTASAPSSWRAATGSTRRRPSNARSPARVVPADPHTLILDEATALHDADRVAVMKEGRLIEVGAHDDLVARGGAYAAVWDAWHGRPAGPSW</sequence>
<dbReference type="PANTHER" id="PTHR43394:SF1">
    <property type="entry name" value="ATP-BINDING CASSETTE SUB-FAMILY B MEMBER 10, MITOCHONDRIAL"/>
    <property type="match status" value="1"/>
</dbReference>
<evidence type="ECO:0000313" key="3">
    <source>
        <dbReference type="EMBL" id="MDT0442708.1"/>
    </source>
</evidence>
<dbReference type="SUPFAM" id="SSF52540">
    <property type="entry name" value="P-loop containing nucleoside triphosphate hydrolases"/>
    <property type="match status" value="1"/>
</dbReference>
<dbReference type="Gene3D" id="3.40.50.300">
    <property type="entry name" value="P-loop containing nucleotide triphosphate hydrolases"/>
    <property type="match status" value="2"/>
</dbReference>
<keyword evidence="3" id="KW-0067">ATP-binding</keyword>
<reference evidence="4" key="1">
    <citation type="submission" date="2023-07" db="EMBL/GenBank/DDBJ databases">
        <title>30 novel species of actinomycetes from the DSMZ collection.</title>
        <authorList>
            <person name="Nouioui I."/>
        </authorList>
    </citation>
    <scope>NUCLEOTIDE SEQUENCE [LARGE SCALE GENOMIC DNA]</scope>
    <source>
        <strain evidence="4">DSM 41886</strain>
    </source>
</reference>
<gene>
    <name evidence="3" type="ORF">RM779_08870</name>
</gene>
<dbReference type="Proteomes" id="UP001183615">
    <property type="component" value="Unassembled WGS sequence"/>
</dbReference>
<dbReference type="InterPro" id="IPR027417">
    <property type="entry name" value="P-loop_NTPase"/>
</dbReference>
<name>A0ABU2S133_9ACTN</name>
<dbReference type="InterPro" id="IPR039421">
    <property type="entry name" value="Type_1_exporter"/>
</dbReference>
<feature type="region of interest" description="Disordered" evidence="1">
    <location>
        <begin position="121"/>
        <end position="170"/>
    </location>
</feature>
<dbReference type="InterPro" id="IPR003439">
    <property type="entry name" value="ABC_transporter-like_ATP-bd"/>
</dbReference>
<dbReference type="EMBL" id="JAVREV010000004">
    <property type="protein sequence ID" value="MDT0442708.1"/>
    <property type="molecule type" value="Genomic_DNA"/>
</dbReference>
<evidence type="ECO:0000313" key="4">
    <source>
        <dbReference type="Proteomes" id="UP001183615"/>
    </source>
</evidence>
<dbReference type="Pfam" id="PF00005">
    <property type="entry name" value="ABC_tran"/>
    <property type="match status" value="1"/>
</dbReference>
<feature type="domain" description="ABC transporter" evidence="2">
    <location>
        <begin position="54"/>
        <end position="124"/>
    </location>
</feature>
<keyword evidence="4" id="KW-1185">Reference proteome</keyword>
<feature type="compositionally biased region" description="Low complexity" evidence="1">
    <location>
        <begin position="138"/>
        <end position="149"/>
    </location>
</feature>
<organism evidence="3 4">
    <name type="scientific">Streptomyces johnsoniae</name>
    <dbReference type="NCBI Taxonomy" id="3075532"/>
    <lineage>
        <taxon>Bacteria</taxon>
        <taxon>Bacillati</taxon>
        <taxon>Actinomycetota</taxon>
        <taxon>Actinomycetes</taxon>
        <taxon>Kitasatosporales</taxon>
        <taxon>Streptomycetaceae</taxon>
        <taxon>Streptomyces</taxon>
    </lineage>
</organism>
<keyword evidence="3" id="KW-0547">Nucleotide-binding</keyword>
<dbReference type="PANTHER" id="PTHR43394">
    <property type="entry name" value="ATP-DEPENDENT PERMEASE MDL1, MITOCHONDRIAL"/>
    <property type="match status" value="1"/>
</dbReference>
<comment type="caution">
    <text evidence="3">The sequence shown here is derived from an EMBL/GenBank/DDBJ whole genome shotgun (WGS) entry which is preliminary data.</text>
</comment>